<dbReference type="SUPFAM" id="SSF53448">
    <property type="entry name" value="Nucleotide-diphospho-sugar transferases"/>
    <property type="match status" value="1"/>
</dbReference>
<dbReference type="EMBL" id="AZFH01000181">
    <property type="protein sequence ID" value="KRL77110.1"/>
    <property type="molecule type" value="Genomic_DNA"/>
</dbReference>
<protein>
    <submittedName>
        <fullName evidence="6">Glycosyltransferase</fullName>
    </submittedName>
</protein>
<proteinExistence type="inferred from homology"/>
<evidence type="ECO:0000256" key="2">
    <source>
        <dbReference type="ARBA" id="ARBA00006739"/>
    </source>
</evidence>
<evidence type="ECO:0000256" key="4">
    <source>
        <dbReference type="ARBA" id="ARBA00022679"/>
    </source>
</evidence>
<dbReference type="Proteomes" id="UP000051048">
    <property type="component" value="Unassembled WGS sequence"/>
</dbReference>
<dbReference type="InterPro" id="IPR001173">
    <property type="entry name" value="Glyco_trans_2-like"/>
</dbReference>
<keyword evidence="4 6" id="KW-0808">Transferase</keyword>
<accession>A0A0R1T5V1</accession>
<comment type="similarity">
    <text evidence="2">Belongs to the glycosyltransferase 2 family.</text>
</comment>
<evidence type="ECO:0000256" key="1">
    <source>
        <dbReference type="ARBA" id="ARBA00004776"/>
    </source>
</evidence>
<reference evidence="6 7" key="1">
    <citation type="journal article" date="2015" name="Genome Announc.">
        <title>Expanding the biotechnology potential of lactobacilli through comparative genomics of 213 strains and associated genera.</title>
        <authorList>
            <person name="Sun Z."/>
            <person name="Harris H.M."/>
            <person name="McCann A."/>
            <person name="Guo C."/>
            <person name="Argimon S."/>
            <person name="Zhang W."/>
            <person name="Yang X."/>
            <person name="Jeffery I.B."/>
            <person name="Cooney J.C."/>
            <person name="Kagawa T.F."/>
            <person name="Liu W."/>
            <person name="Song Y."/>
            <person name="Salvetti E."/>
            <person name="Wrobel A."/>
            <person name="Rasinkangas P."/>
            <person name="Parkhill J."/>
            <person name="Rea M.C."/>
            <person name="O'Sullivan O."/>
            <person name="Ritari J."/>
            <person name="Douillard F.P."/>
            <person name="Paul Ross R."/>
            <person name="Yang R."/>
            <person name="Briner A.E."/>
            <person name="Felis G.E."/>
            <person name="de Vos W.M."/>
            <person name="Barrangou R."/>
            <person name="Klaenhammer T.R."/>
            <person name="Caufield P.W."/>
            <person name="Cui Y."/>
            <person name="Zhang H."/>
            <person name="O'Toole P.W."/>
        </authorList>
    </citation>
    <scope>NUCLEOTIDE SEQUENCE [LARGE SCALE GENOMIC DNA]</scope>
    <source>
        <strain evidence="6 7">DSM 15833</strain>
    </source>
</reference>
<gene>
    <name evidence="6" type="ORF">FC36_GL001512</name>
</gene>
<dbReference type="PANTHER" id="PTHR43179:SF12">
    <property type="entry name" value="GALACTOFURANOSYLTRANSFERASE GLFT2"/>
    <property type="match status" value="1"/>
</dbReference>
<dbReference type="InterPro" id="IPR029044">
    <property type="entry name" value="Nucleotide-diphossugar_trans"/>
</dbReference>
<dbReference type="GO" id="GO:0016757">
    <property type="term" value="F:glycosyltransferase activity"/>
    <property type="evidence" value="ECO:0007669"/>
    <property type="project" value="UniProtKB-KW"/>
</dbReference>
<dbReference type="AlphaFoldDB" id="A0A0R1T5V1"/>
<keyword evidence="3" id="KW-0328">Glycosyltransferase</keyword>
<dbReference type="OrthoDB" id="7665907at2"/>
<dbReference type="STRING" id="1423740.FC36_GL001512"/>
<dbReference type="Pfam" id="PF00535">
    <property type="entry name" value="Glycos_transf_2"/>
    <property type="match status" value="1"/>
</dbReference>
<comment type="pathway">
    <text evidence="1">Cell wall biogenesis; cell wall polysaccharide biosynthesis.</text>
</comment>
<evidence type="ECO:0000256" key="3">
    <source>
        <dbReference type="ARBA" id="ARBA00022676"/>
    </source>
</evidence>
<dbReference type="PATRIC" id="fig|1423740.3.peg.1637"/>
<organism evidence="6 7">
    <name type="scientific">Ligilactobacillus equi DSM 15833 = JCM 10991</name>
    <dbReference type="NCBI Taxonomy" id="1423740"/>
    <lineage>
        <taxon>Bacteria</taxon>
        <taxon>Bacillati</taxon>
        <taxon>Bacillota</taxon>
        <taxon>Bacilli</taxon>
        <taxon>Lactobacillales</taxon>
        <taxon>Lactobacillaceae</taxon>
        <taxon>Ligilactobacillus</taxon>
    </lineage>
</organism>
<feature type="domain" description="Glycosyltransferase 2-like" evidence="5">
    <location>
        <begin position="26"/>
        <end position="173"/>
    </location>
</feature>
<evidence type="ECO:0000259" key="5">
    <source>
        <dbReference type="Pfam" id="PF00535"/>
    </source>
</evidence>
<name>A0A0R1T5V1_9LACO</name>
<dbReference type="Gene3D" id="3.90.550.10">
    <property type="entry name" value="Spore Coat Polysaccharide Biosynthesis Protein SpsA, Chain A"/>
    <property type="match status" value="1"/>
</dbReference>
<evidence type="ECO:0000313" key="6">
    <source>
        <dbReference type="EMBL" id="KRL77110.1"/>
    </source>
</evidence>
<evidence type="ECO:0000313" key="7">
    <source>
        <dbReference type="Proteomes" id="UP000051048"/>
    </source>
</evidence>
<comment type="caution">
    <text evidence="6">The sequence shown here is derived from an EMBL/GenBank/DDBJ whole genome shotgun (WGS) entry which is preliminary data.</text>
</comment>
<dbReference type="PANTHER" id="PTHR43179">
    <property type="entry name" value="RHAMNOSYLTRANSFERASE WBBL"/>
    <property type="match status" value="1"/>
</dbReference>
<sequence>MILRNNNDKFEEENMYDKKDAVQVLVVLVTYNRQATLLKTLAALMQQSHQPAGILILDNCSTDETIPALKAQGFLKEDVKKSQLYMNHDARGYQYFYQNEFNAGGSGGFAKAIELATSLSEKYDYVWVMDDDVLPETDCLEKLLAPMLPGQVDVTIPCRDDANYRDSAIVKFELGKLGQYITETQKQRVFSPFTKETYVVEDMTFEGPLIAMDLVKQVGLPDASYFLLYDDSDYAQRLQAHSQILYVTAAKLHRQLSTLEQQFPSGKYFYNWKDYYQVRNNILFNKKYGQTWAVRHLSQFMIGPRLLIRSARNRSLKNDGPLIIKAWKDGILGKTGMRVGPNY</sequence>